<dbReference type="Gene3D" id="2.30.30.40">
    <property type="entry name" value="SH3 Domains"/>
    <property type="match status" value="1"/>
</dbReference>
<dbReference type="InterPro" id="IPR001452">
    <property type="entry name" value="SH3_domain"/>
</dbReference>
<comment type="caution">
    <text evidence="10">The sequence shown here is derived from an EMBL/GenBank/DDBJ whole genome shotgun (WGS) entry which is preliminary data.</text>
</comment>
<dbReference type="PROSITE" id="PS50023">
    <property type="entry name" value="LIM_DOMAIN_2"/>
    <property type="match status" value="1"/>
</dbReference>
<dbReference type="AlphaFoldDB" id="A0A8X6F9Y8"/>
<accession>A0A8X6F9Y8</accession>
<dbReference type="Pfam" id="PF00412">
    <property type="entry name" value="LIM"/>
    <property type="match status" value="1"/>
</dbReference>
<dbReference type="GO" id="GO:0005737">
    <property type="term" value="C:cytoplasm"/>
    <property type="evidence" value="ECO:0007669"/>
    <property type="project" value="UniProtKB-ARBA"/>
</dbReference>
<keyword evidence="5 6" id="KW-0440">LIM domain</keyword>
<dbReference type="Proteomes" id="UP000887116">
    <property type="component" value="Unassembled WGS sequence"/>
</dbReference>
<dbReference type="PANTHER" id="PTHR46218:SF4">
    <property type="entry name" value="LIM AND SH3 DOMAIN PROTEIN LASP"/>
    <property type="match status" value="1"/>
</dbReference>
<evidence type="ECO:0000256" key="3">
    <source>
        <dbReference type="ARBA" id="ARBA00022737"/>
    </source>
</evidence>
<dbReference type="SMART" id="SM00326">
    <property type="entry name" value="SH3"/>
    <property type="match status" value="1"/>
</dbReference>
<feature type="domain" description="LIM zinc-binding" evidence="9">
    <location>
        <begin position="4"/>
        <end position="65"/>
    </location>
</feature>
<name>A0A8X6F9Y8_TRICU</name>
<keyword evidence="3" id="KW-0677">Repeat</keyword>
<dbReference type="GO" id="GO:0005925">
    <property type="term" value="C:focal adhesion"/>
    <property type="evidence" value="ECO:0007669"/>
    <property type="project" value="TreeGrafter"/>
</dbReference>
<dbReference type="CDD" id="cd11789">
    <property type="entry name" value="SH3_Nebulin_family_C"/>
    <property type="match status" value="1"/>
</dbReference>
<reference evidence="10" key="1">
    <citation type="submission" date="2020-07" db="EMBL/GenBank/DDBJ databases">
        <title>Multicomponent nature underlies the extraordinary mechanical properties of spider dragline silk.</title>
        <authorList>
            <person name="Kono N."/>
            <person name="Nakamura H."/>
            <person name="Mori M."/>
            <person name="Yoshida Y."/>
            <person name="Ohtoshi R."/>
            <person name="Malay A.D."/>
            <person name="Moran D.A.P."/>
            <person name="Tomita M."/>
            <person name="Numata K."/>
            <person name="Arakawa K."/>
        </authorList>
    </citation>
    <scope>NUCLEOTIDE SEQUENCE</scope>
</reference>
<dbReference type="InterPro" id="IPR051759">
    <property type="entry name" value="LIM-SH3_domain_protein"/>
</dbReference>
<dbReference type="PROSITE" id="PS00478">
    <property type="entry name" value="LIM_DOMAIN_1"/>
    <property type="match status" value="1"/>
</dbReference>
<dbReference type="CDD" id="cd09447">
    <property type="entry name" value="LIM_LASP"/>
    <property type="match status" value="1"/>
</dbReference>
<dbReference type="SMART" id="SM00227">
    <property type="entry name" value="NEBU"/>
    <property type="match status" value="2"/>
</dbReference>
<dbReference type="Pfam" id="PF00018">
    <property type="entry name" value="SH3_1"/>
    <property type="match status" value="1"/>
</dbReference>
<evidence type="ECO:0000313" key="11">
    <source>
        <dbReference type="Proteomes" id="UP000887116"/>
    </source>
</evidence>
<keyword evidence="1 7" id="KW-0728">SH3 domain</keyword>
<evidence type="ECO:0000256" key="6">
    <source>
        <dbReference type="PROSITE-ProRule" id="PRU00125"/>
    </source>
</evidence>
<dbReference type="PROSITE" id="PS50002">
    <property type="entry name" value="SH3"/>
    <property type="match status" value="1"/>
</dbReference>
<evidence type="ECO:0000259" key="8">
    <source>
        <dbReference type="PROSITE" id="PS50002"/>
    </source>
</evidence>
<dbReference type="SUPFAM" id="SSF57716">
    <property type="entry name" value="Glucocorticoid receptor-like (DNA-binding domain)"/>
    <property type="match status" value="1"/>
</dbReference>
<dbReference type="PRINTS" id="PR00452">
    <property type="entry name" value="SH3DOMAIN"/>
</dbReference>
<evidence type="ECO:0000259" key="9">
    <source>
        <dbReference type="PROSITE" id="PS50023"/>
    </source>
</evidence>
<dbReference type="GO" id="GO:0051015">
    <property type="term" value="F:actin filament binding"/>
    <property type="evidence" value="ECO:0007669"/>
    <property type="project" value="TreeGrafter"/>
</dbReference>
<dbReference type="SMART" id="SM00132">
    <property type="entry name" value="LIM"/>
    <property type="match status" value="1"/>
</dbReference>
<dbReference type="SUPFAM" id="SSF50044">
    <property type="entry name" value="SH3-domain"/>
    <property type="match status" value="1"/>
</dbReference>
<proteinExistence type="predicted"/>
<dbReference type="Pfam" id="PF00880">
    <property type="entry name" value="Nebulin"/>
    <property type="match status" value="1"/>
</dbReference>
<dbReference type="InterPro" id="IPR001781">
    <property type="entry name" value="Znf_LIM"/>
</dbReference>
<dbReference type="OrthoDB" id="191061at2759"/>
<dbReference type="Gene3D" id="2.10.110.10">
    <property type="entry name" value="Cysteine Rich Protein"/>
    <property type="match status" value="1"/>
</dbReference>
<dbReference type="InterPro" id="IPR036028">
    <property type="entry name" value="SH3-like_dom_sf"/>
</dbReference>
<evidence type="ECO:0000256" key="7">
    <source>
        <dbReference type="PROSITE-ProRule" id="PRU00192"/>
    </source>
</evidence>
<sequence length="337" mass="38108">MSSKRCSRCEKTVYPLEELKCLDKLWHKQCFKCQECGMTLNMKTYKGYNKQPYCNAHCPQAKHTAVADTPEIRRLAENTKLQSNVKYHEDFEKAKGKFTQVADDPETLRIRNTSKIISNVSYHGELERKKQMEQKRHLVLEKNGIPAPVNVLSLIKRKSWWRDVSRSPELNEYIAPPAATSQPLPPQSPPGRIADYVPQIAPEHKESPYSAKLTSTVIYTSQEGPVQQPSRKIGSIADYDPLNENYGSLATGYRTGMPQDVSNMFRAQESVPTVPKAVGHTFKAMYDYVAQDSDEVSFLDGDTIINCNPIDDGWMTGTVQRTGQTGMLPANYVERLN</sequence>
<protein>
    <submittedName>
        <fullName evidence="10">LIM and SH3 domain protein F42H10.3</fullName>
    </submittedName>
</protein>
<evidence type="ECO:0000313" key="10">
    <source>
        <dbReference type="EMBL" id="GFQ74392.1"/>
    </source>
</evidence>
<feature type="domain" description="SH3" evidence="8">
    <location>
        <begin position="277"/>
        <end position="337"/>
    </location>
</feature>
<dbReference type="GO" id="GO:0046872">
    <property type="term" value="F:metal ion binding"/>
    <property type="evidence" value="ECO:0007669"/>
    <property type="project" value="UniProtKB-KW"/>
</dbReference>
<evidence type="ECO:0000256" key="2">
    <source>
        <dbReference type="ARBA" id="ARBA00022723"/>
    </source>
</evidence>
<organism evidence="10 11">
    <name type="scientific">Trichonephila clavata</name>
    <name type="common">Joro spider</name>
    <name type="synonym">Nephila clavata</name>
    <dbReference type="NCBI Taxonomy" id="2740835"/>
    <lineage>
        <taxon>Eukaryota</taxon>
        <taxon>Metazoa</taxon>
        <taxon>Ecdysozoa</taxon>
        <taxon>Arthropoda</taxon>
        <taxon>Chelicerata</taxon>
        <taxon>Arachnida</taxon>
        <taxon>Araneae</taxon>
        <taxon>Araneomorphae</taxon>
        <taxon>Entelegynae</taxon>
        <taxon>Araneoidea</taxon>
        <taxon>Nephilidae</taxon>
        <taxon>Trichonephila</taxon>
    </lineage>
</organism>
<dbReference type="PANTHER" id="PTHR46218">
    <property type="entry name" value="LASP"/>
    <property type="match status" value="1"/>
</dbReference>
<keyword evidence="4 6" id="KW-0862">Zinc</keyword>
<dbReference type="FunFam" id="2.10.110.10:FF:000087">
    <property type="entry name" value="LIM zinc-binding domain-containing Nebulette"/>
    <property type="match status" value="1"/>
</dbReference>
<keyword evidence="11" id="KW-1185">Reference proteome</keyword>
<dbReference type="InterPro" id="IPR000900">
    <property type="entry name" value="Nebulin_repeat"/>
</dbReference>
<gene>
    <name evidence="10" type="primary">F42H10.3</name>
    <name evidence="10" type="ORF">TNCT_200391</name>
</gene>
<evidence type="ECO:0000256" key="4">
    <source>
        <dbReference type="ARBA" id="ARBA00022833"/>
    </source>
</evidence>
<evidence type="ECO:0000256" key="5">
    <source>
        <dbReference type="ARBA" id="ARBA00023038"/>
    </source>
</evidence>
<keyword evidence="2 6" id="KW-0479">Metal-binding</keyword>
<dbReference type="EMBL" id="BMAO01021420">
    <property type="protein sequence ID" value="GFQ74392.1"/>
    <property type="molecule type" value="Genomic_DNA"/>
</dbReference>
<evidence type="ECO:0000256" key="1">
    <source>
        <dbReference type="ARBA" id="ARBA00022443"/>
    </source>
</evidence>
<dbReference type="PROSITE" id="PS51216">
    <property type="entry name" value="NEBULIN"/>
    <property type="match status" value="2"/>
</dbReference>
<dbReference type="FunFam" id="2.30.30.40:FF:000007">
    <property type="entry name" value="nebulin isoform X1"/>
    <property type="match status" value="1"/>
</dbReference>